<evidence type="ECO:0000313" key="2">
    <source>
        <dbReference type="Proteomes" id="UP000284379"/>
    </source>
</evidence>
<proteinExistence type="predicted"/>
<dbReference type="SUPFAM" id="SSF51445">
    <property type="entry name" value="(Trans)glycosidases"/>
    <property type="match status" value="1"/>
</dbReference>
<dbReference type="EMBL" id="QSGO01000006">
    <property type="protein sequence ID" value="RHB35489.1"/>
    <property type="molecule type" value="Genomic_DNA"/>
</dbReference>
<accession>A0A413VPM6</accession>
<dbReference type="InterPro" id="IPR017853">
    <property type="entry name" value="GH"/>
</dbReference>
<dbReference type="AlphaFoldDB" id="A0A413VPM6"/>
<comment type="caution">
    <text evidence="1">The sequence shown here is derived from an EMBL/GenBank/DDBJ whole genome shotgun (WGS) entry which is preliminary data.</text>
</comment>
<evidence type="ECO:0000313" key="1">
    <source>
        <dbReference type="EMBL" id="RHB35489.1"/>
    </source>
</evidence>
<organism evidence="1 2">
    <name type="scientific">Bacteroides nordii</name>
    <dbReference type="NCBI Taxonomy" id="291645"/>
    <lineage>
        <taxon>Bacteria</taxon>
        <taxon>Pseudomonadati</taxon>
        <taxon>Bacteroidota</taxon>
        <taxon>Bacteroidia</taxon>
        <taxon>Bacteroidales</taxon>
        <taxon>Bacteroidaceae</taxon>
        <taxon>Bacteroides</taxon>
    </lineage>
</organism>
<protein>
    <submittedName>
        <fullName evidence="1">Uncharacterized protein</fullName>
    </submittedName>
</protein>
<gene>
    <name evidence="1" type="ORF">DW888_10245</name>
</gene>
<dbReference type="Proteomes" id="UP000284379">
    <property type="component" value="Unassembled WGS sequence"/>
</dbReference>
<reference evidence="1 2" key="1">
    <citation type="submission" date="2018-08" db="EMBL/GenBank/DDBJ databases">
        <title>A genome reference for cultivated species of the human gut microbiota.</title>
        <authorList>
            <person name="Zou Y."/>
            <person name="Xue W."/>
            <person name="Luo G."/>
        </authorList>
    </citation>
    <scope>NUCLEOTIDE SEQUENCE [LARGE SCALE GENOMIC DNA]</scope>
    <source>
        <strain evidence="1 2">AM40-30BH</strain>
    </source>
</reference>
<name>A0A413VPM6_9BACE</name>
<sequence length="412" mass="47579">MLLNICSCNSVKNEMKCLTDKEILSIINEHKPTNKYPVPTDMYKRLGATHVGGKYYFTKEPYIIEGCQKMQEMGYGVVKLWFNKGGGGYPYNSNWSLPKEFTLKQLAEHPYYKTCFDMSFSTIALSISGAGVNTTDKTAIQEEDEIYELSKYLLEQYKNKEIEFVLHNWEGDWIMRGGTGDEARWSRKAGELIKAVDGDRYTVLVPSDSTQRINSMIKWFNARQRGVERARSEIRYSKCKIYHAIEANKVMDSMNGIPGIINSVLPQVRVDMVSWSCYDALSTTGLDEGINLYKGIEFIKQNFTPSSYMNKEKKVFLGEIGIPEQRYEGLTKEVITANWNTYIAVCLSLSVPYIIQWELYCNEPKNEEFRKLNDIRKTDEMRGFWLIRPDGSKSFAANYFDCLMHNPTLLYR</sequence>